<proteinExistence type="predicted"/>
<evidence type="ECO:0000313" key="2">
    <source>
        <dbReference type="EMBL" id="KAJ5180680.1"/>
    </source>
</evidence>
<dbReference type="EMBL" id="JAPQKO010000002">
    <property type="protein sequence ID" value="KAJ5180680.1"/>
    <property type="molecule type" value="Genomic_DNA"/>
</dbReference>
<feature type="chain" id="PRO_5040921173" description="Ecp2 effector protein domain-containing protein" evidence="1">
    <location>
        <begin position="17"/>
        <end position="110"/>
    </location>
</feature>
<dbReference type="AlphaFoldDB" id="A0A9W9ILE2"/>
<evidence type="ECO:0000256" key="1">
    <source>
        <dbReference type="SAM" id="SignalP"/>
    </source>
</evidence>
<organism evidence="2 3">
    <name type="scientific">Penicillium capsulatum</name>
    <dbReference type="NCBI Taxonomy" id="69766"/>
    <lineage>
        <taxon>Eukaryota</taxon>
        <taxon>Fungi</taxon>
        <taxon>Dikarya</taxon>
        <taxon>Ascomycota</taxon>
        <taxon>Pezizomycotina</taxon>
        <taxon>Eurotiomycetes</taxon>
        <taxon>Eurotiomycetidae</taxon>
        <taxon>Eurotiales</taxon>
        <taxon>Aspergillaceae</taxon>
        <taxon>Penicillium</taxon>
    </lineage>
</organism>
<accession>A0A9W9ILE2</accession>
<evidence type="ECO:0008006" key="4">
    <source>
        <dbReference type="Google" id="ProtNLM"/>
    </source>
</evidence>
<gene>
    <name evidence="2" type="ORF">N7492_003890</name>
</gene>
<comment type="caution">
    <text evidence="2">The sequence shown here is derived from an EMBL/GenBank/DDBJ whole genome shotgun (WGS) entry which is preliminary data.</text>
</comment>
<feature type="signal peptide" evidence="1">
    <location>
        <begin position="1"/>
        <end position="16"/>
    </location>
</feature>
<keyword evidence="1" id="KW-0732">Signal</keyword>
<keyword evidence="3" id="KW-1185">Reference proteome</keyword>
<evidence type="ECO:0000313" key="3">
    <source>
        <dbReference type="Proteomes" id="UP001146351"/>
    </source>
</evidence>
<name>A0A9W9ILE2_9EURO</name>
<dbReference type="Proteomes" id="UP001146351">
    <property type="component" value="Unassembled WGS sequence"/>
</dbReference>
<protein>
    <recommendedName>
        <fullName evidence="4">Ecp2 effector protein domain-containing protein</fullName>
    </recommendedName>
</protein>
<reference evidence="2" key="1">
    <citation type="submission" date="2022-11" db="EMBL/GenBank/DDBJ databases">
        <authorList>
            <person name="Petersen C."/>
        </authorList>
    </citation>
    <scope>NUCLEOTIDE SEQUENCE</scope>
    <source>
        <strain evidence="2">IBT 21917</strain>
    </source>
</reference>
<sequence>MRLELPLFLLATGSMAASNDKWVVRACTADLPDCPDFVPKGHLPPSDVYGNLTYMTNKCTKLGLDSQVRGLYDASKTTLQISPHGDCSDVVVLGNNSTALAVKSWKMVLK</sequence>
<reference evidence="2" key="2">
    <citation type="journal article" date="2023" name="IMA Fungus">
        <title>Comparative genomic study of the Penicillium genus elucidates a diverse pangenome and 15 lateral gene transfer events.</title>
        <authorList>
            <person name="Petersen C."/>
            <person name="Sorensen T."/>
            <person name="Nielsen M.R."/>
            <person name="Sondergaard T.E."/>
            <person name="Sorensen J.L."/>
            <person name="Fitzpatrick D.A."/>
            <person name="Frisvad J.C."/>
            <person name="Nielsen K.L."/>
        </authorList>
    </citation>
    <scope>NUCLEOTIDE SEQUENCE</scope>
    <source>
        <strain evidence="2">IBT 21917</strain>
    </source>
</reference>